<feature type="domain" description="HTH tetR-type" evidence="5">
    <location>
        <begin position="1"/>
        <end position="61"/>
    </location>
</feature>
<feature type="DNA-binding region" description="H-T-H motif" evidence="4">
    <location>
        <begin position="24"/>
        <end position="43"/>
    </location>
</feature>
<dbReference type="GO" id="GO:0000976">
    <property type="term" value="F:transcription cis-regulatory region binding"/>
    <property type="evidence" value="ECO:0007669"/>
    <property type="project" value="TreeGrafter"/>
</dbReference>
<evidence type="ECO:0000259" key="5">
    <source>
        <dbReference type="PROSITE" id="PS50977"/>
    </source>
</evidence>
<dbReference type="Pfam" id="PF00440">
    <property type="entry name" value="TetR_N"/>
    <property type="match status" value="1"/>
</dbReference>
<dbReference type="OrthoDB" id="3472897at2"/>
<dbReference type="InterPro" id="IPR039536">
    <property type="entry name" value="TetR_C_Proteobacteria"/>
</dbReference>
<dbReference type="SUPFAM" id="SSF48498">
    <property type="entry name" value="Tetracyclin repressor-like, C-terminal domain"/>
    <property type="match status" value="1"/>
</dbReference>
<evidence type="ECO:0000313" key="7">
    <source>
        <dbReference type="Proteomes" id="UP000272729"/>
    </source>
</evidence>
<dbReference type="AlphaFoldDB" id="A0A495X7I8"/>
<dbReference type="PROSITE" id="PS01081">
    <property type="entry name" value="HTH_TETR_1"/>
    <property type="match status" value="1"/>
</dbReference>
<dbReference type="InterPro" id="IPR009057">
    <property type="entry name" value="Homeodomain-like_sf"/>
</dbReference>
<dbReference type="Pfam" id="PF14246">
    <property type="entry name" value="TetR_C_7"/>
    <property type="match status" value="1"/>
</dbReference>
<accession>A0A495X7I8</accession>
<dbReference type="InterPro" id="IPR023772">
    <property type="entry name" value="DNA-bd_HTH_TetR-type_CS"/>
</dbReference>
<evidence type="ECO:0000256" key="3">
    <source>
        <dbReference type="ARBA" id="ARBA00023163"/>
    </source>
</evidence>
<sequence length="187" mass="19961">MTTRDRILDAAAHVMRTKGLARATTKEIAKAASLSEAALYKHFQDKTELFLAVLKERTPRDLTTLLGSLEPGAGEIRKTLLTIVETAIGFYAETFPIAASLFSEPSLLAAHNQALQRLGAGPHVPGEALAAYLRGEQEKGRLSTKADPRAAADLILGTCQYHAFLSFFAGGGAEPEALVATLWEGLG</sequence>
<dbReference type="Gene3D" id="1.10.357.10">
    <property type="entry name" value="Tetracycline Repressor, domain 2"/>
    <property type="match status" value="1"/>
</dbReference>
<proteinExistence type="predicted"/>
<keyword evidence="7" id="KW-1185">Reference proteome</keyword>
<evidence type="ECO:0000256" key="1">
    <source>
        <dbReference type="ARBA" id="ARBA00023015"/>
    </source>
</evidence>
<evidence type="ECO:0000256" key="2">
    <source>
        <dbReference type="ARBA" id="ARBA00023125"/>
    </source>
</evidence>
<dbReference type="InterPro" id="IPR050109">
    <property type="entry name" value="HTH-type_TetR-like_transc_reg"/>
</dbReference>
<dbReference type="SUPFAM" id="SSF46689">
    <property type="entry name" value="Homeodomain-like"/>
    <property type="match status" value="1"/>
</dbReference>
<dbReference type="InterPro" id="IPR001647">
    <property type="entry name" value="HTH_TetR"/>
</dbReference>
<name>A0A495X7I8_9PSEU</name>
<evidence type="ECO:0000313" key="6">
    <source>
        <dbReference type="EMBL" id="RKT69887.1"/>
    </source>
</evidence>
<keyword evidence="2 4" id="KW-0238">DNA-binding</keyword>
<dbReference type="InterPro" id="IPR036271">
    <property type="entry name" value="Tet_transcr_reg_TetR-rel_C_sf"/>
</dbReference>
<reference evidence="6 7" key="1">
    <citation type="submission" date="2018-10" db="EMBL/GenBank/DDBJ databases">
        <title>Sequencing the genomes of 1000 actinobacteria strains.</title>
        <authorList>
            <person name="Klenk H.-P."/>
        </authorList>
    </citation>
    <scope>NUCLEOTIDE SEQUENCE [LARGE SCALE GENOMIC DNA]</scope>
    <source>
        <strain evidence="6 7">DSM 43911</strain>
    </source>
</reference>
<protein>
    <submittedName>
        <fullName evidence="6">TetR family transcriptional regulator</fullName>
    </submittedName>
</protein>
<dbReference type="PANTHER" id="PTHR30055:SF238">
    <property type="entry name" value="MYCOFACTOCIN BIOSYNTHESIS TRANSCRIPTIONAL REGULATOR MFTR-RELATED"/>
    <property type="match status" value="1"/>
</dbReference>
<dbReference type="Proteomes" id="UP000272729">
    <property type="component" value="Unassembled WGS sequence"/>
</dbReference>
<dbReference type="PROSITE" id="PS50977">
    <property type="entry name" value="HTH_TETR_2"/>
    <property type="match status" value="1"/>
</dbReference>
<gene>
    <name evidence="6" type="ORF">DFJ66_3125</name>
</gene>
<dbReference type="EMBL" id="RBXR01000001">
    <property type="protein sequence ID" value="RKT69887.1"/>
    <property type="molecule type" value="Genomic_DNA"/>
</dbReference>
<evidence type="ECO:0000256" key="4">
    <source>
        <dbReference type="PROSITE-ProRule" id="PRU00335"/>
    </source>
</evidence>
<keyword evidence="1" id="KW-0805">Transcription regulation</keyword>
<dbReference type="RefSeq" id="WP_121221971.1">
    <property type="nucleotide sequence ID" value="NZ_JBIUBA010000010.1"/>
</dbReference>
<dbReference type="PANTHER" id="PTHR30055">
    <property type="entry name" value="HTH-TYPE TRANSCRIPTIONAL REGULATOR RUTR"/>
    <property type="match status" value="1"/>
</dbReference>
<dbReference type="PRINTS" id="PR00455">
    <property type="entry name" value="HTHTETR"/>
</dbReference>
<organism evidence="6 7">
    <name type="scientific">Saccharothrix variisporea</name>
    <dbReference type="NCBI Taxonomy" id="543527"/>
    <lineage>
        <taxon>Bacteria</taxon>
        <taxon>Bacillati</taxon>
        <taxon>Actinomycetota</taxon>
        <taxon>Actinomycetes</taxon>
        <taxon>Pseudonocardiales</taxon>
        <taxon>Pseudonocardiaceae</taxon>
        <taxon>Saccharothrix</taxon>
    </lineage>
</organism>
<dbReference type="GO" id="GO:0003700">
    <property type="term" value="F:DNA-binding transcription factor activity"/>
    <property type="evidence" value="ECO:0007669"/>
    <property type="project" value="TreeGrafter"/>
</dbReference>
<comment type="caution">
    <text evidence="6">The sequence shown here is derived from an EMBL/GenBank/DDBJ whole genome shotgun (WGS) entry which is preliminary data.</text>
</comment>
<keyword evidence="3" id="KW-0804">Transcription</keyword>